<sequence>MALANRQKTTSAGQGLSPSPLGHHPPPSNDGFAPRLDLLLIADMVEPGSRVLDIGCGDGSLLALLRDQRGADARGIELSRDGVSQCLAKGLPVIQGDADADLADYPNDAFDYVILSQTIQATRQPRVVLEHLLRIGQRAIVSFPNFGHWRIRAELALRGRMPVTDNLPHAWYDTPNIHFCTIRDFVGLCRVAGAKIERAAALDASGRPVRFTMPWWVWNLMGEQAVFRLRRGTIAAGSGRRSRD</sequence>
<evidence type="ECO:0000256" key="1">
    <source>
        <dbReference type="SAM" id="MobiDB-lite"/>
    </source>
</evidence>
<name>A0A6J4LPT2_9HYPH</name>
<gene>
    <name evidence="2" type="ORF">AVDCRST_MAG90-1872</name>
</gene>
<dbReference type="EMBL" id="CADCUC010000372">
    <property type="protein sequence ID" value="CAA9339375.1"/>
    <property type="molecule type" value="Genomic_DNA"/>
</dbReference>
<dbReference type="NCBIfam" id="TIGR02081">
    <property type="entry name" value="metW"/>
    <property type="match status" value="1"/>
</dbReference>
<feature type="region of interest" description="Disordered" evidence="1">
    <location>
        <begin position="1"/>
        <end position="29"/>
    </location>
</feature>
<dbReference type="InterPro" id="IPR010743">
    <property type="entry name" value="Methionine_synth_MetW"/>
</dbReference>
<protein>
    <submittedName>
        <fullName evidence="2">Methionine biosynthesis protein MetW</fullName>
    </submittedName>
</protein>
<dbReference type="AlphaFoldDB" id="A0A6J4LPT2"/>
<dbReference type="InterPro" id="IPR029063">
    <property type="entry name" value="SAM-dependent_MTases_sf"/>
</dbReference>
<accession>A0A6J4LPT2</accession>
<proteinExistence type="predicted"/>
<dbReference type="Gene3D" id="3.40.50.150">
    <property type="entry name" value="Vaccinia Virus protein VP39"/>
    <property type="match status" value="1"/>
</dbReference>
<feature type="compositionally biased region" description="Polar residues" evidence="1">
    <location>
        <begin position="1"/>
        <end position="14"/>
    </location>
</feature>
<organism evidence="2">
    <name type="scientific">uncultured Microvirga sp</name>
    <dbReference type="NCBI Taxonomy" id="412392"/>
    <lineage>
        <taxon>Bacteria</taxon>
        <taxon>Pseudomonadati</taxon>
        <taxon>Pseudomonadota</taxon>
        <taxon>Alphaproteobacteria</taxon>
        <taxon>Hyphomicrobiales</taxon>
        <taxon>Methylobacteriaceae</taxon>
        <taxon>Microvirga</taxon>
        <taxon>environmental samples</taxon>
    </lineage>
</organism>
<evidence type="ECO:0000313" key="2">
    <source>
        <dbReference type="EMBL" id="CAA9339375.1"/>
    </source>
</evidence>
<reference evidence="2" key="1">
    <citation type="submission" date="2020-02" db="EMBL/GenBank/DDBJ databases">
        <authorList>
            <person name="Meier V. D."/>
        </authorList>
    </citation>
    <scope>NUCLEOTIDE SEQUENCE</scope>
    <source>
        <strain evidence="2">AVDCRST_MAG90</strain>
    </source>
</reference>
<dbReference type="SUPFAM" id="SSF53335">
    <property type="entry name" value="S-adenosyl-L-methionine-dependent methyltransferases"/>
    <property type="match status" value="1"/>
</dbReference>
<dbReference type="CDD" id="cd02440">
    <property type="entry name" value="AdoMet_MTases"/>
    <property type="match status" value="1"/>
</dbReference>
<dbReference type="Pfam" id="PF07021">
    <property type="entry name" value="MetW"/>
    <property type="match status" value="1"/>
</dbReference>